<comment type="function">
    <text evidence="1">Removes C-terminal D-alanyl residues from sugar-peptide cell wall precursors.</text>
</comment>
<evidence type="ECO:0000256" key="13">
    <source>
        <dbReference type="PIRSR" id="PIRSR618044-1"/>
    </source>
</evidence>
<comment type="catalytic activity">
    <reaction evidence="12">
        <text>Preferential cleavage: (Ac)2-L-Lys-D-Ala-|-D-Ala. Also transpeptidation of peptidyl-alanyl moieties that are N-acyl substituents of D-alanine.</text>
        <dbReference type="EC" id="3.4.16.4"/>
    </reaction>
</comment>
<feature type="signal peptide" evidence="16">
    <location>
        <begin position="1"/>
        <end position="25"/>
    </location>
</feature>
<sequence>MLKKGLICVIAAVFLLNIMTISVLSAPANDEPVYDVETVADIMTNTNVFELQAKSFVLMDATTGQILLENRSNEKLPIASVTKVMSMLLVMEAIDSGKINMDDIVTASEYAAGMGGSQAYIEPGEQYSVKDALKAVATHSSNDVTVSLAELVAGSEQGFVVLMNERAKELGMENTNFLDCTGLTDEGHYSTAHDVAIMSRELIVNHPRILEFTSIWMDSFRNGEFELVNTNKLVHFYEGCDGLKTGFTRAAGHCLSATATRNNMRLVSVVLGEPDSNTRFAETRKLLDFGFANYESTQVNKKGEEVNEIEVKKALIPKTKALYSDDVKLLLARGEKAKVIREVRLKGSLTAPVSKGEKIGEVVYKIDEREIAKVDLVSDREIEKATFGKLFVTMLSSWFSVGRT</sequence>
<dbReference type="InterPro" id="IPR037167">
    <property type="entry name" value="Peptidase_S11_C_sf"/>
</dbReference>
<feature type="binding site" evidence="14">
    <location>
        <position position="244"/>
    </location>
    <ligand>
        <name>substrate</name>
    </ligand>
</feature>
<dbReference type="Proteomes" id="UP000289166">
    <property type="component" value="Unassembled WGS sequence"/>
</dbReference>
<dbReference type="AlphaFoldDB" id="A0A4Q0I6R8"/>
<feature type="active site" description="Proton acceptor" evidence="13">
    <location>
        <position position="83"/>
    </location>
</feature>
<evidence type="ECO:0000256" key="9">
    <source>
        <dbReference type="ARBA" id="ARBA00022960"/>
    </source>
</evidence>
<keyword evidence="10" id="KW-0573">Peptidoglycan synthesis</keyword>
<feature type="domain" description="Peptidase S11 D-Ala-D-Ala carboxypeptidase A C-terminal" evidence="17">
    <location>
        <begin position="294"/>
        <end position="384"/>
    </location>
</feature>
<reference evidence="19" key="1">
    <citation type="submission" date="2018-11" db="EMBL/GenBank/DDBJ databases">
        <title>Genome sequencing of a novel mesophilic and cellulolytic organism within the genus Hungateiclostridium.</title>
        <authorList>
            <person name="Rettenmaier R."/>
            <person name="Liebl W."/>
            <person name="Zverlov V."/>
        </authorList>
    </citation>
    <scope>NUCLEOTIDE SEQUENCE [LARGE SCALE GENOMIC DNA]</scope>
    <source>
        <strain evidence="19">N2K1</strain>
    </source>
</reference>
<dbReference type="InterPro" id="IPR018044">
    <property type="entry name" value="Peptidase_S11"/>
</dbReference>
<dbReference type="Pfam" id="PF00768">
    <property type="entry name" value="Peptidase_S11"/>
    <property type="match status" value="1"/>
</dbReference>
<accession>A0A4Q0I6R8</accession>
<evidence type="ECO:0000256" key="7">
    <source>
        <dbReference type="ARBA" id="ARBA00022729"/>
    </source>
</evidence>
<evidence type="ECO:0000256" key="6">
    <source>
        <dbReference type="ARBA" id="ARBA00022670"/>
    </source>
</evidence>
<keyword evidence="19" id="KW-1185">Reference proteome</keyword>
<evidence type="ECO:0000256" key="11">
    <source>
        <dbReference type="ARBA" id="ARBA00023316"/>
    </source>
</evidence>
<organism evidence="18 19">
    <name type="scientific">Acetivibrio mesophilus</name>
    <dbReference type="NCBI Taxonomy" id="2487273"/>
    <lineage>
        <taxon>Bacteria</taxon>
        <taxon>Bacillati</taxon>
        <taxon>Bacillota</taxon>
        <taxon>Clostridia</taxon>
        <taxon>Eubacteriales</taxon>
        <taxon>Oscillospiraceae</taxon>
        <taxon>Acetivibrio</taxon>
    </lineage>
</organism>
<feature type="chain" id="PRO_5038820900" description="serine-type D-Ala-D-Ala carboxypeptidase" evidence="16">
    <location>
        <begin position="26"/>
        <end position="404"/>
    </location>
</feature>
<gene>
    <name evidence="18" type="ORF">EFD62_02335</name>
</gene>
<proteinExistence type="inferred from homology"/>
<protein>
    <recommendedName>
        <fullName evidence="4">serine-type D-Ala-D-Ala carboxypeptidase</fullName>
        <ecNumber evidence="4">3.4.16.4</ecNumber>
    </recommendedName>
</protein>
<dbReference type="PANTHER" id="PTHR21581:SF6">
    <property type="entry name" value="TRAFFICKING PROTEIN PARTICLE COMPLEX SUBUNIT 12"/>
    <property type="match status" value="1"/>
</dbReference>
<keyword evidence="9" id="KW-0133">Cell shape</keyword>
<comment type="similarity">
    <text evidence="3 15">Belongs to the peptidase S11 family.</text>
</comment>
<dbReference type="InterPro" id="IPR015956">
    <property type="entry name" value="Peniciliin-bd_prot_C_sf"/>
</dbReference>
<evidence type="ECO:0000256" key="2">
    <source>
        <dbReference type="ARBA" id="ARBA00004752"/>
    </source>
</evidence>
<evidence type="ECO:0000256" key="4">
    <source>
        <dbReference type="ARBA" id="ARBA00012448"/>
    </source>
</evidence>
<dbReference type="PANTHER" id="PTHR21581">
    <property type="entry name" value="D-ALANYL-D-ALANINE CARBOXYPEPTIDASE"/>
    <property type="match status" value="1"/>
</dbReference>
<evidence type="ECO:0000259" key="17">
    <source>
        <dbReference type="SMART" id="SM00936"/>
    </source>
</evidence>
<keyword evidence="5 18" id="KW-0121">Carboxypeptidase</keyword>
<evidence type="ECO:0000256" key="14">
    <source>
        <dbReference type="PIRSR" id="PIRSR618044-2"/>
    </source>
</evidence>
<dbReference type="RefSeq" id="WP_083225105.1">
    <property type="nucleotide sequence ID" value="NZ_RLII01000002.1"/>
</dbReference>
<dbReference type="Gene3D" id="2.60.410.10">
    <property type="entry name" value="D-Ala-D-Ala carboxypeptidase, C-terminal domain"/>
    <property type="match status" value="1"/>
</dbReference>
<dbReference type="GO" id="GO:0006508">
    <property type="term" value="P:proteolysis"/>
    <property type="evidence" value="ECO:0007669"/>
    <property type="project" value="UniProtKB-KW"/>
</dbReference>
<dbReference type="EC" id="3.4.16.4" evidence="4"/>
<dbReference type="EMBL" id="RLII01000002">
    <property type="protein sequence ID" value="RXE60094.1"/>
    <property type="molecule type" value="Genomic_DNA"/>
</dbReference>
<evidence type="ECO:0000256" key="8">
    <source>
        <dbReference type="ARBA" id="ARBA00022801"/>
    </source>
</evidence>
<dbReference type="InterPro" id="IPR012907">
    <property type="entry name" value="Peptidase_S11_C"/>
</dbReference>
<evidence type="ECO:0000256" key="15">
    <source>
        <dbReference type="RuleBase" id="RU004016"/>
    </source>
</evidence>
<keyword evidence="6" id="KW-0645">Protease</keyword>
<feature type="active site" description="Acyl-ester intermediate" evidence="13">
    <location>
        <position position="80"/>
    </location>
</feature>
<evidence type="ECO:0000313" key="18">
    <source>
        <dbReference type="EMBL" id="RXE60094.1"/>
    </source>
</evidence>
<comment type="caution">
    <text evidence="18">The sequence shown here is derived from an EMBL/GenBank/DDBJ whole genome shotgun (WGS) entry which is preliminary data.</text>
</comment>
<dbReference type="Gene3D" id="3.40.710.10">
    <property type="entry name" value="DD-peptidase/beta-lactamase superfamily"/>
    <property type="match status" value="1"/>
</dbReference>
<feature type="active site" evidence="13">
    <location>
        <position position="140"/>
    </location>
</feature>
<dbReference type="GO" id="GO:0009252">
    <property type="term" value="P:peptidoglycan biosynthetic process"/>
    <property type="evidence" value="ECO:0007669"/>
    <property type="project" value="UniProtKB-UniPathway"/>
</dbReference>
<dbReference type="GO" id="GO:0008360">
    <property type="term" value="P:regulation of cell shape"/>
    <property type="evidence" value="ECO:0007669"/>
    <property type="project" value="UniProtKB-KW"/>
</dbReference>
<dbReference type="GO" id="GO:0071555">
    <property type="term" value="P:cell wall organization"/>
    <property type="evidence" value="ECO:0007669"/>
    <property type="project" value="UniProtKB-KW"/>
</dbReference>
<evidence type="ECO:0000256" key="5">
    <source>
        <dbReference type="ARBA" id="ARBA00022645"/>
    </source>
</evidence>
<keyword evidence="8" id="KW-0378">Hydrolase</keyword>
<evidence type="ECO:0000256" key="3">
    <source>
        <dbReference type="ARBA" id="ARBA00007164"/>
    </source>
</evidence>
<evidence type="ECO:0000256" key="16">
    <source>
        <dbReference type="SAM" id="SignalP"/>
    </source>
</evidence>
<dbReference type="SUPFAM" id="SSF56601">
    <property type="entry name" value="beta-lactamase/transpeptidase-like"/>
    <property type="match status" value="1"/>
</dbReference>
<keyword evidence="11" id="KW-0961">Cell wall biogenesis/degradation</keyword>
<dbReference type="InterPro" id="IPR001967">
    <property type="entry name" value="Peptidase_S11_N"/>
</dbReference>
<dbReference type="UniPathway" id="UPA00219"/>
<evidence type="ECO:0000313" key="19">
    <source>
        <dbReference type="Proteomes" id="UP000289166"/>
    </source>
</evidence>
<comment type="pathway">
    <text evidence="2">Cell wall biogenesis; peptidoglycan biosynthesis.</text>
</comment>
<keyword evidence="7 16" id="KW-0732">Signal</keyword>
<evidence type="ECO:0000256" key="12">
    <source>
        <dbReference type="ARBA" id="ARBA00034000"/>
    </source>
</evidence>
<dbReference type="InterPro" id="IPR012338">
    <property type="entry name" value="Beta-lactam/transpept-like"/>
</dbReference>
<name>A0A4Q0I6R8_9FIRM</name>
<dbReference type="SMART" id="SM00936">
    <property type="entry name" value="PBP5_C"/>
    <property type="match status" value="1"/>
</dbReference>
<dbReference type="OrthoDB" id="9791132at2"/>
<evidence type="ECO:0000256" key="1">
    <source>
        <dbReference type="ARBA" id="ARBA00003217"/>
    </source>
</evidence>
<dbReference type="SUPFAM" id="SSF69189">
    <property type="entry name" value="Penicillin-binding protein associated domain"/>
    <property type="match status" value="1"/>
</dbReference>
<dbReference type="GO" id="GO:0009002">
    <property type="term" value="F:serine-type D-Ala-D-Ala carboxypeptidase activity"/>
    <property type="evidence" value="ECO:0007669"/>
    <property type="project" value="UniProtKB-EC"/>
</dbReference>
<dbReference type="PRINTS" id="PR00725">
    <property type="entry name" value="DADACBPTASE1"/>
</dbReference>
<evidence type="ECO:0000256" key="10">
    <source>
        <dbReference type="ARBA" id="ARBA00022984"/>
    </source>
</evidence>
<dbReference type="Pfam" id="PF07943">
    <property type="entry name" value="PBP5_C"/>
    <property type="match status" value="1"/>
</dbReference>